<name>A0A9N9QR40_9CUCU</name>
<accession>A0A9N9QR40</accession>
<sequence>MFSDHGSTVESTTSFHNLNGIFVSQKVNKIRWKPETFGEPHFFLTGSWDDESNKIVLWDIVENAEEEDFYPFSVAEYPYCGDVTEMKFLNTEYFACSSSSGSANVMRVSLSEIGEPLIQNYTTWENLHYFKNGDPSPCTALAVHDNDMATVGEDGRINILRAQSKDIVRRIDNADSCSINCVIYLNHNEILTSNLRGQMKSWDLRSDTKQPKSSFMLSGDLVTPTQLTYHPSQRYIIIAGDELGALTSWDLRQNTYPVNVLNAHEGAISEIQFHPDHLDHLFSCSRGGEIWHWSTKTKNKYGLEHENINAWLAPDDIKAKLEVLNLMPTLKKPINTLDLSNNRVICGGDNEAIYLINGITF</sequence>
<protein>
    <recommendedName>
        <fullName evidence="7">Nucleoporin Nup43</fullName>
    </recommendedName>
</protein>
<evidence type="ECO:0000256" key="1">
    <source>
        <dbReference type="ARBA" id="ARBA00004123"/>
    </source>
</evidence>
<evidence type="ECO:0000313" key="5">
    <source>
        <dbReference type="EMBL" id="CAG9769548.1"/>
    </source>
</evidence>
<dbReference type="AlphaFoldDB" id="A0A9N9QR40"/>
<evidence type="ECO:0000313" key="6">
    <source>
        <dbReference type="Proteomes" id="UP001152799"/>
    </source>
</evidence>
<comment type="subcellular location">
    <subcellularLocation>
        <location evidence="1">Nucleus</location>
    </subcellularLocation>
</comment>
<keyword evidence="2" id="KW-0853">WD repeat</keyword>
<evidence type="ECO:0000256" key="2">
    <source>
        <dbReference type="ARBA" id="ARBA00022574"/>
    </source>
</evidence>
<keyword evidence="4" id="KW-0539">Nucleus</keyword>
<evidence type="ECO:0008006" key="7">
    <source>
        <dbReference type="Google" id="ProtNLM"/>
    </source>
</evidence>
<dbReference type="InterPro" id="IPR015943">
    <property type="entry name" value="WD40/YVTN_repeat-like_dom_sf"/>
</dbReference>
<gene>
    <name evidence="5" type="ORF">CEUTPL_LOCUS10054</name>
</gene>
<keyword evidence="6" id="KW-1185">Reference proteome</keyword>
<dbReference type="EMBL" id="OU892281">
    <property type="protein sequence ID" value="CAG9769548.1"/>
    <property type="molecule type" value="Genomic_DNA"/>
</dbReference>
<reference evidence="5" key="1">
    <citation type="submission" date="2022-01" db="EMBL/GenBank/DDBJ databases">
        <authorList>
            <person name="King R."/>
        </authorList>
    </citation>
    <scope>NUCLEOTIDE SEQUENCE</scope>
</reference>
<evidence type="ECO:0000256" key="3">
    <source>
        <dbReference type="ARBA" id="ARBA00022737"/>
    </source>
</evidence>
<dbReference type="InterPro" id="IPR036322">
    <property type="entry name" value="WD40_repeat_dom_sf"/>
</dbReference>
<dbReference type="InterPro" id="IPR001680">
    <property type="entry name" value="WD40_rpt"/>
</dbReference>
<organism evidence="5 6">
    <name type="scientific">Ceutorhynchus assimilis</name>
    <name type="common">cabbage seed weevil</name>
    <dbReference type="NCBI Taxonomy" id="467358"/>
    <lineage>
        <taxon>Eukaryota</taxon>
        <taxon>Metazoa</taxon>
        <taxon>Ecdysozoa</taxon>
        <taxon>Arthropoda</taxon>
        <taxon>Hexapoda</taxon>
        <taxon>Insecta</taxon>
        <taxon>Pterygota</taxon>
        <taxon>Neoptera</taxon>
        <taxon>Endopterygota</taxon>
        <taxon>Coleoptera</taxon>
        <taxon>Polyphaga</taxon>
        <taxon>Cucujiformia</taxon>
        <taxon>Curculionidae</taxon>
        <taxon>Ceutorhynchinae</taxon>
        <taxon>Ceutorhynchus</taxon>
    </lineage>
</organism>
<dbReference type="Proteomes" id="UP001152799">
    <property type="component" value="Chromosome 5"/>
</dbReference>
<dbReference type="OrthoDB" id="9890280at2759"/>
<dbReference type="PANTHER" id="PTHR22652">
    <property type="entry name" value="NUCLEOPORIN NUP43"/>
    <property type="match status" value="1"/>
</dbReference>
<dbReference type="PANTHER" id="PTHR22652:SF0">
    <property type="entry name" value="NUCLEOPORIN NUP43"/>
    <property type="match status" value="1"/>
</dbReference>
<evidence type="ECO:0000256" key="4">
    <source>
        <dbReference type="ARBA" id="ARBA00023242"/>
    </source>
</evidence>
<proteinExistence type="predicted"/>
<keyword evidence="3" id="KW-0677">Repeat</keyword>
<dbReference type="GO" id="GO:0031080">
    <property type="term" value="C:nuclear pore outer ring"/>
    <property type="evidence" value="ECO:0007669"/>
    <property type="project" value="TreeGrafter"/>
</dbReference>
<dbReference type="Gene3D" id="2.130.10.10">
    <property type="entry name" value="YVTN repeat-like/Quinoprotein amine dehydrogenase"/>
    <property type="match status" value="1"/>
</dbReference>
<dbReference type="SUPFAM" id="SSF50978">
    <property type="entry name" value="WD40 repeat-like"/>
    <property type="match status" value="1"/>
</dbReference>
<dbReference type="SMART" id="SM00320">
    <property type="entry name" value="WD40"/>
    <property type="match status" value="6"/>
</dbReference>